<gene>
    <name evidence="2" type="ORF">EKG37_08405</name>
</gene>
<accession>A0A3S0LDX0</accession>
<evidence type="ECO:0000313" key="2">
    <source>
        <dbReference type="EMBL" id="RTR33072.1"/>
    </source>
</evidence>
<dbReference type="EMBL" id="RXNT01000005">
    <property type="protein sequence ID" value="RTR33072.1"/>
    <property type="molecule type" value="Genomic_DNA"/>
</dbReference>
<keyword evidence="1" id="KW-1133">Transmembrane helix</keyword>
<feature type="transmembrane region" description="Helical" evidence="1">
    <location>
        <begin position="36"/>
        <end position="56"/>
    </location>
</feature>
<keyword evidence="1" id="KW-0472">Membrane</keyword>
<keyword evidence="1" id="KW-0812">Transmembrane</keyword>
<sequence>MFALLNLASLVLGLAAWILPIINLTREKKQENTSWIVLAMISISACAISLYFQIVYGNYLVRIEDWSALMDTRGALVLVGAVLLIVTLLLNVMTVIVYRDKTAK</sequence>
<feature type="transmembrane region" description="Helical" evidence="1">
    <location>
        <begin position="6"/>
        <end position="24"/>
    </location>
</feature>
<dbReference type="OrthoDB" id="1758157at2"/>
<name>A0A3S0LDX0_9BACI</name>
<evidence type="ECO:0000256" key="1">
    <source>
        <dbReference type="SAM" id="Phobius"/>
    </source>
</evidence>
<reference evidence="2 3" key="1">
    <citation type="submission" date="2018-12" db="EMBL/GenBank/DDBJ databases">
        <title>Bacillus yapensis draft genome sequence.</title>
        <authorList>
            <person name="Yu L."/>
            <person name="Xu X."/>
            <person name="Tang X."/>
        </authorList>
    </citation>
    <scope>NUCLEOTIDE SEQUENCE [LARGE SCALE GENOMIC DNA]</scope>
    <source>
        <strain evidence="2 3">XXST-01</strain>
    </source>
</reference>
<proteinExistence type="predicted"/>
<comment type="caution">
    <text evidence="2">The sequence shown here is derived from an EMBL/GenBank/DDBJ whole genome shotgun (WGS) entry which is preliminary data.</text>
</comment>
<protein>
    <recommendedName>
        <fullName evidence="4">Cytochrome c oxidase subunit 4</fullName>
    </recommendedName>
</protein>
<keyword evidence="3" id="KW-1185">Reference proteome</keyword>
<dbReference type="RefSeq" id="WP_126408249.1">
    <property type="nucleotide sequence ID" value="NZ_RXNT01000005.1"/>
</dbReference>
<feature type="transmembrane region" description="Helical" evidence="1">
    <location>
        <begin position="76"/>
        <end position="98"/>
    </location>
</feature>
<evidence type="ECO:0000313" key="3">
    <source>
        <dbReference type="Proteomes" id="UP000271374"/>
    </source>
</evidence>
<dbReference type="AlphaFoldDB" id="A0A3S0LDX0"/>
<dbReference type="Proteomes" id="UP000271374">
    <property type="component" value="Unassembled WGS sequence"/>
</dbReference>
<evidence type="ECO:0008006" key="4">
    <source>
        <dbReference type="Google" id="ProtNLM"/>
    </source>
</evidence>
<organism evidence="2 3">
    <name type="scientific">Bacillus yapensis</name>
    <dbReference type="NCBI Taxonomy" id="2492960"/>
    <lineage>
        <taxon>Bacteria</taxon>
        <taxon>Bacillati</taxon>
        <taxon>Bacillota</taxon>
        <taxon>Bacilli</taxon>
        <taxon>Bacillales</taxon>
        <taxon>Bacillaceae</taxon>
        <taxon>Bacillus</taxon>
    </lineage>
</organism>